<dbReference type="EMBL" id="PTJD01000006">
    <property type="protein sequence ID" value="PPK95290.1"/>
    <property type="molecule type" value="Genomic_DNA"/>
</dbReference>
<accession>A0A2S6IMC7</accession>
<organism evidence="1 2">
    <name type="scientific">Kineococcus xinjiangensis</name>
    <dbReference type="NCBI Taxonomy" id="512762"/>
    <lineage>
        <taxon>Bacteria</taxon>
        <taxon>Bacillati</taxon>
        <taxon>Actinomycetota</taxon>
        <taxon>Actinomycetes</taxon>
        <taxon>Kineosporiales</taxon>
        <taxon>Kineosporiaceae</taxon>
        <taxon>Kineococcus</taxon>
    </lineage>
</organism>
<evidence type="ECO:0008006" key="3">
    <source>
        <dbReference type="Google" id="ProtNLM"/>
    </source>
</evidence>
<reference evidence="1 2" key="1">
    <citation type="submission" date="2018-02" db="EMBL/GenBank/DDBJ databases">
        <title>Genomic Encyclopedia of Archaeal and Bacterial Type Strains, Phase II (KMG-II): from individual species to whole genera.</title>
        <authorList>
            <person name="Goeker M."/>
        </authorList>
    </citation>
    <scope>NUCLEOTIDE SEQUENCE [LARGE SCALE GENOMIC DNA]</scope>
    <source>
        <strain evidence="1 2">DSM 22857</strain>
    </source>
</reference>
<dbReference type="AlphaFoldDB" id="A0A2S6IMC7"/>
<evidence type="ECO:0000313" key="2">
    <source>
        <dbReference type="Proteomes" id="UP000239485"/>
    </source>
</evidence>
<sequence length="411" mass="42232">MLLAAAAGLGLAGCSTTGRAPDPGGAPVPAGAREGVQRLLAGRSHALRSGDVTALLAGIDPRAAALARAQEAAATAVTGVGVAQWSAEVLRLRRAPRRREEELGAPAVLADVAIRERLDGEDAVVRRAAHLTVVDRGGSWLLASTADGPTTPALWDLGPVRAARSGRSLVVAAASAPEWAEEVPAVLDEAAARVDEAWGTGWPRRTAVLVPATAADAARLLHRDPAWVAPLAALAVGDASVPGSGVRVLVQPEQFGRLSATGRAVVLTHELVHVAARTGLGLRGTGSLPLWLVEGAADQLARSGRGLDPAELARPLLQRVAAGMRPTVPTDAELRPGGGAPLDLAYAAAWTLCESIARRHGAGVLVELQRRLAVPGAPDVSALAPAVLGEDLPAAEERWRAEVHDGLAGWR</sequence>
<protein>
    <recommendedName>
        <fullName evidence="3">Peptidase MA superfamily protein</fullName>
    </recommendedName>
</protein>
<proteinExistence type="predicted"/>
<keyword evidence="2" id="KW-1185">Reference proteome</keyword>
<name>A0A2S6IMC7_9ACTN</name>
<comment type="caution">
    <text evidence="1">The sequence shown here is derived from an EMBL/GenBank/DDBJ whole genome shotgun (WGS) entry which is preliminary data.</text>
</comment>
<dbReference type="Proteomes" id="UP000239485">
    <property type="component" value="Unassembled WGS sequence"/>
</dbReference>
<gene>
    <name evidence="1" type="ORF">CLV92_106111</name>
</gene>
<evidence type="ECO:0000313" key="1">
    <source>
        <dbReference type="EMBL" id="PPK95290.1"/>
    </source>
</evidence>